<sequence>MKSKWSAMVVIAGLLLLAGCGALKEADPPRGRSAQKTEASFSEAEQRFALALFQDMIKEEGSRKNIFLSPYSIQQALLMTANGAAGDSRKELLSTLHLSQADMASINGISKSVNRSLETLPHGEFSSANSIWTKRELKESFQDAIKGLGDAYQLQIDPNRATEEINSWVKKKTKDRIDQIVDKVSSNTIAYIINAVYFKESWKHPFDPHMTAEQPFYSADGSAKKHPMMTQTNRFPYLENEHFQAVKLPFQDEGLSLAVFLPKKAANLEQLLTGMTHDQWRALQKGWTMKQVELKLPRFSFQTDYMLNEPLKRLGMKTVFSSANFSNMFTGHGAAQINKVRHKTFIKVDEAGTEASAATAVEIIESAPVPEVTMTADHPFYFAIVDEASGMILFLGSVAEPKDD</sequence>
<dbReference type="CDD" id="cd19588">
    <property type="entry name" value="serpin_miropin-like"/>
    <property type="match status" value="1"/>
</dbReference>
<dbReference type="AlphaFoldDB" id="A0A1Y0XVN3"/>
<evidence type="ECO:0000313" key="4">
    <source>
        <dbReference type="EMBL" id="TWL30699.1"/>
    </source>
</evidence>
<dbReference type="PROSITE" id="PS51257">
    <property type="entry name" value="PROKAR_LIPOPROTEIN"/>
    <property type="match status" value="1"/>
</dbReference>
<dbReference type="GO" id="GO:0004867">
    <property type="term" value="F:serine-type endopeptidase inhibitor activity"/>
    <property type="evidence" value="ECO:0007669"/>
    <property type="project" value="InterPro"/>
</dbReference>
<dbReference type="Pfam" id="PF00079">
    <property type="entry name" value="Serpin"/>
    <property type="match status" value="1"/>
</dbReference>
<feature type="domain" description="Serpin" evidence="2">
    <location>
        <begin position="50"/>
        <end position="401"/>
    </location>
</feature>
<dbReference type="Proteomes" id="UP000435910">
    <property type="component" value="Unassembled WGS sequence"/>
</dbReference>
<gene>
    <name evidence="4" type="ORF">CHCC16736_1733</name>
    <name evidence="3" type="ORF">I6G80_01715</name>
</gene>
<protein>
    <submittedName>
        <fullName evidence="3">Serpin family protein</fullName>
    </submittedName>
</protein>
<dbReference type="EMBL" id="NILC01000014">
    <property type="protein sequence ID" value="TWL30699.1"/>
    <property type="molecule type" value="Genomic_DNA"/>
</dbReference>
<dbReference type="InterPro" id="IPR023795">
    <property type="entry name" value="Serpin_CS"/>
</dbReference>
<dbReference type="InterPro" id="IPR042185">
    <property type="entry name" value="Serpin_sf_2"/>
</dbReference>
<reference evidence="4 5" key="1">
    <citation type="submission" date="2019-06" db="EMBL/GenBank/DDBJ databases">
        <title>Genome sequence analysis of &gt;100 Bacillus licheniformis strains suggests intrinsic resistance to this species.</title>
        <authorList>
            <person name="Wels M."/>
            <person name="Siezen R.J."/>
            <person name="Johansen E."/>
            <person name="Stuer-Lauridsen B."/>
            <person name="Bjerre K."/>
            <person name="Nielsen B.K.K."/>
        </authorList>
    </citation>
    <scope>NUCLEOTIDE SEQUENCE [LARGE SCALE GENOMIC DNA]</scope>
    <source>
        <strain evidence="4 5">BAC-16736</strain>
    </source>
</reference>
<accession>A0A1Y0XVN3</accession>
<evidence type="ECO:0000256" key="1">
    <source>
        <dbReference type="RuleBase" id="RU000411"/>
    </source>
</evidence>
<dbReference type="InterPro" id="IPR023796">
    <property type="entry name" value="Serpin_dom"/>
</dbReference>
<dbReference type="Gene3D" id="2.30.39.10">
    <property type="entry name" value="Alpha-1-antitrypsin, domain 1"/>
    <property type="match status" value="1"/>
</dbReference>
<reference evidence="3 6" key="2">
    <citation type="submission" date="2020-12" db="EMBL/GenBank/DDBJ databases">
        <title>FDA dAtabase for Regulatory Grade micrObial Sequences (FDA-ARGOS): Supporting development and validation of Infectious Disease Dx tests.</title>
        <authorList>
            <person name="Nelson B."/>
            <person name="Plummer A."/>
            <person name="Tallon L."/>
            <person name="Sadzewicz L."/>
            <person name="Zhao X."/>
            <person name="Boylan J."/>
            <person name="Ott S."/>
            <person name="Bowen H."/>
            <person name="Vavikolanu K."/>
            <person name="Mehta A."/>
            <person name="Aluvathingal J."/>
            <person name="Nadendla S."/>
            <person name="Myers T."/>
            <person name="Yan Y."/>
            <person name="Sichtig H."/>
        </authorList>
    </citation>
    <scope>NUCLEOTIDE SEQUENCE [LARGE SCALE GENOMIC DNA]</scope>
    <source>
        <strain evidence="3 6">FDAARGOS_923</strain>
    </source>
</reference>
<dbReference type="PROSITE" id="PS00284">
    <property type="entry name" value="SERPIN"/>
    <property type="match status" value="1"/>
</dbReference>
<dbReference type="PANTHER" id="PTHR11461">
    <property type="entry name" value="SERINE PROTEASE INHIBITOR, SERPIN"/>
    <property type="match status" value="1"/>
</dbReference>
<dbReference type="EMBL" id="CP065647">
    <property type="protein sequence ID" value="QPR73068.1"/>
    <property type="molecule type" value="Genomic_DNA"/>
</dbReference>
<proteinExistence type="inferred from homology"/>
<dbReference type="GO" id="GO:0005615">
    <property type="term" value="C:extracellular space"/>
    <property type="evidence" value="ECO:0007669"/>
    <property type="project" value="InterPro"/>
</dbReference>
<dbReference type="SMART" id="SM00093">
    <property type="entry name" value="SERPIN"/>
    <property type="match status" value="1"/>
</dbReference>
<comment type="similarity">
    <text evidence="1">Belongs to the serpin family.</text>
</comment>
<dbReference type="RefSeq" id="WP_003178618.1">
    <property type="nucleotide sequence ID" value="NZ_CAKODR010000009.1"/>
</dbReference>
<organism evidence="4 5">
    <name type="scientific">Bacillus licheniformis</name>
    <dbReference type="NCBI Taxonomy" id="1402"/>
    <lineage>
        <taxon>Bacteria</taxon>
        <taxon>Bacillati</taxon>
        <taxon>Bacillota</taxon>
        <taxon>Bacilli</taxon>
        <taxon>Bacillales</taxon>
        <taxon>Bacillaceae</taxon>
        <taxon>Bacillus</taxon>
    </lineage>
</organism>
<dbReference type="SUPFAM" id="SSF56574">
    <property type="entry name" value="Serpins"/>
    <property type="match status" value="1"/>
</dbReference>
<dbReference type="PANTHER" id="PTHR11461:SF211">
    <property type="entry name" value="GH10112P-RELATED"/>
    <property type="match status" value="1"/>
</dbReference>
<evidence type="ECO:0000313" key="5">
    <source>
        <dbReference type="Proteomes" id="UP000435910"/>
    </source>
</evidence>
<dbReference type="Proteomes" id="UP000595038">
    <property type="component" value="Chromosome"/>
</dbReference>
<dbReference type="Gene3D" id="3.30.497.10">
    <property type="entry name" value="Antithrombin, subunit I, domain 2"/>
    <property type="match status" value="1"/>
</dbReference>
<evidence type="ECO:0000259" key="2">
    <source>
        <dbReference type="SMART" id="SM00093"/>
    </source>
</evidence>
<evidence type="ECO:0000313" key="3">
    <source>
        <dbReference type="EMBL" id="QPR73068.1"/>
    </source>
</evidence>
<name>A0A1Y0XVN3_BACLI</name>
<dbReference type="InterPro" id="IPR000215">
    <property type="entry name" value="Serpin_fam"/>
</dbReference>
<dbReference type="InterPro" id="IPR042178">
    <property type="entry name" value="Serpin_sf_1"/>
</dbReference>
<evidence type="ECO:0000313" key="6">
    <source>
        <dbReference type="Proteomes" id="UP000595038"/>
    </source>
</evidence>
<dbReference type="InterPro" id="IPR036186">
    <property type="entry name" value="Serpin_sf"/>
</dbReference>